<keyword evidence="8" id="KW-0238">DNA-binding</keyword>
<evidence type="ECO:0000256" key="1">
    <source>
        <dbReference type="ARBA" id="ARBA00004123"/>
    </source>
</evidence>
<dbReference type="GO" id="GO:0006351">
    <property type="term" value="P:DNA-templated transcription"/>
    <property type="evidence" value="ECO:0007669"/>
    <property type="project" value="UniProtKB-UniRule"/>
</dbReference>
<feature type="region of interest" description="Disordered" evidence="9">
    <location>
        <begin position="95"/>
        <end position="175"/>
    </location>
</feature>
<evidence type="ECO:0000256" key="8">
    <source>
        <dbReference type="RuleBase" id="RU368078"/>
    </source>
</evidence>
<dbReference type="InterPro" id="IPR035100">
    <property type="entry name" value="TF_IIS-typ"/>
</dbReference>
<dbReference type="Gene3D" id="1.10.472.30">
    <property type="entry name" value="Transcription elongation factor S-II, central domain"/>
    <property type="match status" value="1"/>
</dbReference>
<keyword evidence="5 7" id="KW-0539">Nucleus</keyword>
<protein>
    <recommendedName>
        <fullName evidence="8">Transcription elongation factor</fullName>
    </recommendedName>
</protein>
<feature type="compositionally biased region" description="Basic and acidic residues" evidence="9">
    <location>
        <begin position="1"/>
        <end position="24"/>
    </location>
</feature>
<comment type="similarity">
    <text evidence="8">Belongs to the TFS-II family.</text>
</comment>
<dbReference type="Proteomes" id="UP001605036">
    <property type="component" value="Unassembled WGS sequence"/>
</dbReference>
<accession>A0ABD1Y254</accession>
<keyword evidence="14" id="KW-1185">Reference proteome</keyword>
<feature type="compositionally biased region" description="Low complexity" evidence="9">
    <location>
        <begin position="145"/>
        <end position="175"/>
    </location>
</feature>
<dbReference type="GO" id="GO:0005634">
    <property type="term" value="C:nucleus"/>
    <property type="evidence" value="ECO:0007669"/>
    <property type="project" value="UniProtKB-SubCell"/>
</dbReference>
<dbReference type="InterPro" id="IPR003618">
    <property type="entry name" value="TFIIS_cen_dom"/>
</dbReference>
<dbReference type="PANTHER" id="PTHR11477">
    <property type="entry name" value="TRANSCRIPTION FACTOR S-II ZINC FINGER DOMAIN-CONTAINING PROTEIN"/>
    <property type="match status" value="1"/>
</dbReference>
<evidence type="ECO:0000313" key="14">
    <source>
        <dbReference type="Proteomes" id="UP001605036"/>
    </source>
</evidence>
<dbReference type="EMBL" id="JBHFFA010000007">
    <property type="protein sequence ID" value="KAL2613828.1"/>
    <property type="molecule type" value="Genomic_DNA"/>
</dbReference>
<evidence type="ECO:0000256" key="7">
    <source>
        <dbReference type="PROSITE-ProRule" id="PRU00649"/>
    </source>
</evidence>
<dbReference type="PROSITE" id="PS00466">
    <property type="entry name" value="ZF_TFIIS_1"/>
    <property type="match status" value="1"/>
</dbReference>
<dbReference type="Pfam" id="PF08711">
    <property type="entry name" value="Med26"/>
    <property type="match status" value="1"/>
</dbReference>
<keyword evidence="8" id="KW-0804">Transcription</keyword>
<evidence type="ECO:0000256" key="4">
    <source>
        <dbReference type="ARBA" id="ARBA00022833"/>
    </source>
</evidence>
<dbReference type="PROSITE" id="PS51133">
    <property type="entry name" value="ZF_TFIIS_2"/>
    <property type="match status" value="1"/>
</dbReference>
<dbReference type="Gene3D" id="1.20.930.10">
    <property type="entry name" value="Conserved domain common to transcription factors TFIIS, elongin A, CRSP70"/>
    <property type="match status" value="1"/>
</dbReference>
<dbReference type="PANTHER" id="PTHR11477:SF0">
    <property type="entry name" value="IP08861P-RELATED"/>
    <property type="match status" value="1"/>
</dbReference>
<organism evidence="13 14">
    <name type="scientific">Riccia fluitans</name>
    <dbReference type="NCBI Taxonomy" id="41844"/>
    <lineage>
        <taxon>Eukaryota</taxon>
        <taxon>Viridiplantae</taxon>
        <taxon>Streptophyta</taxon>
        <taxon>Embryophyta</taxon>
        <taxon>Marchantiophyta</taxon>
        <taxon>Marchantiopsida</taxon>
        <taxon>Marchantiidae</taxon>
        <taxon>Marchantiales</taxon>
        <taxon>Ricciaceae</taxon>
        <taxon>Riccia</taxon>
    </lineage>
</organism>
<feature type="compositionally biased region" description="Low complexity" evidence="9">
    <location>
        <begin position="102"/>
        <end position="121"/>
    </location>
</feature>
<dbReference type="InterPro" id="IPR036575">
    <property type="entry name" value="TFIIS_cen_dom_sf"/>
</dbReference>
<evidence type="ECO:0000313" key="13">
    <source>
        <dbReference type="EMBL" id="KAL2613828.1"/>
    </source>
</evidence>
<evidence type="ECO:0000259" key="12">
    <source>
        <dbReference type="PROSITE" id="PS51321"/>
    </source>
</evidence>
<keyword evidence="4 8" id="KW-0862">Zinc</keyword>
<dbReference type="CDD" id="cd00183">
    <property type="entry name" value="TFIIS_I"/>
    <property type="match status" value="1"/>
</dbReference>
<dbReference type="SUPFAM" id="SSF47676">
    <property type="entry name" value="Conserved domain common to transcription factors TFIIS, elongin A, CRSP70"/>
    <property type="match status" value="1"/>
</dbReference>
<dbReference type="FunFam" id="2.20.25.10:FF:000001">
    <property type="entry name" value="Probable Transcription elongation factor S-II"/>
    <property type="match status" value="1"/>
</dbReference>
<dbReference type="SMART" id="SM00510">
    <property type="entry name" value="TFS2M"/>
    <property type="match status" value="1"/>
</dbReference>
<feature type="region of interest" description="Disordered" evidence="9">
    <location>
        <begin position="1"/>
        <end position="37"/>
    </location>
</feature>
<feature type="domain" description="TFIIS N-terminal" evidence="11">
    <location>
        <begin position="13"/>
        <end position="93"/>
    </location>
</feature>
<evidence type="ECO:0000259" key="11">
    <source>
        <dbReference type="PROSITE" id="PS51319"/>
    </source>
</evidence>
<dbReference type="CDD" id="cd13749">
    <property type="entry name" value="Zn-ribbon_TFIIS"/>
    <property type="match status" value="1"/>
</dbReference>
<dbReference type="PIRSF" id="PIRSF006704">
    <property type="entry name" value="TF_IIS"/>
    <property type="match status" value="1"/>
</dbReference>
<dbReference type="InterPro" id="IPR001222">
    <property type="entry name" value="Znf_TFIIS"/>
</dbReference>
<evidence type="ECO:0000256" key="2">
    <source>
        <dbReference type="ARBA" id="ARBA00022723"/>
    </source>
</evidence>
<keyword evidence="8" id="KW-0805">Transcription regulation</keyword>
<dbReference type="InterPro" id="IPR035441">
    <property type="entry name" value="TFIIS/LEDGF_dom_sf"/>
</dbReference>
<evidence type="ECO:0000256" key="6">
    <source>
        <dbReference type="PROSITE-ProRule" id="PRU00472"/>
    </source>
</evidence>
<dbReference type="Pfam" id="PF07500">
    <property type="entry name" value="TFIIS_M"/>
    <property type="match status" value="1"/>
</dbReference>
<dbReference type="NCBIfam" id="TIGR01385">
    <property type="entry name" value="TFSII"/>
    <property type="match status" value="1"/>
</dbReference>
<feature type="domain" description="TFIIS-type" evidence="10">
    <location>
        <begin position="317"/>
        <end position="357"/>
    </location>
</feature>
<feature type="compositionally biased region" description="Basic and acidic residues" evidence="9">
    <location>
        <begin position="133"/>
        <end position="144"/>
    </location>
</feature>
<dbReference type="GO" id="GO:0003677">
    <property type="term" value="F:DNA binding"/>
    <property type="evidence" value="ECO:0007669"/>
    <property type="project" value="UniProtKB-KW"/>
</dbReference>
<sequence>MASMKKEGQQLVELFERANKSADRVEDDESNESEESRCIDTLKALRTVTVNTAVLKDTQVAKRLRKLTKHKSPKISSVAQSIINGWKKIVAAEAAAKNDNHTTSSKTTSTSKESIKSPSRSGDTPKTPSSATRSEKVTSVKREVTVQTEVKTTSSVSVSRSSASVNGAVSSAAPANGSTANLKIPKTGDSTRDRIRELLVEAFSKVLTEAEEELLQKARKKDVVNVACTVESAMFKKLGLSKDANKTKYRSIMFNLKDANNPDFRRRVLLGEIEPEELTTMSVDDMASDVRKAENKKIKDKALFECERGLKAAASTDQFKCGKCKQRKCTYFQMQTRSADEPMTTFVTCVNCNNHWKFC</sequence>
<dbReference type="SMART" id="SM00440">
    <property type="entry name" value="ZnF_C2C2"/>
    <property type="match status" value="1"/>
</dbReference>
<gene>
    <name evidence="13" type="ORF">R1flu_025520</name>
</gene>
<dbReference type="AlphaFoldDB" id="A0ABD1Y254"/>
<dbReference type="SUPFAM" id="SSF57783">
    <property type="entry name" value="Zinc beta-ribbon"/>
    <property type="match status" value="1"/>
</dbReference>
<dbReference type="InterPro" id="IPR017923">
    <property type="entry name" value="TFIIS_N"/>
</dbReference>
<comment type="caution">
    <text evidence="13">The sequence shown here is derived from an EMBL/GenBank/DDBJ whole genome shotgun (WGS) entry which is preliminary data.</text>
</comment>
<comment type="function">
    <text evidence="8">Necessary for efficient RNA polymerase II transcription elongation past template-encoded arresting sites.</text>
</comment>
<keyword evidence="3 6" id="KW-0863">Zinc-finger</keyword>
<dbReference type="Gene3D" id="2.20.25.10">
    <property type="match status" value="1"/>
</dbReference>
<evidence type="ECO:0000256" key="3">
    <source>
        <dbReference type="ARBA" id="ARBA00022771"/>
    </source>
</evidence>
<dbReference type="PROSITE" id="PS51321">
    <property type="entry name" value="TFIIS_CENTRAL"/>
    <property type="match status" value="1"/>
</dbReference>
<keyword evidence="2 8" id="KW-0479">Metal-binding</keyword>
<evidence type="ECO:0000256" key="5">
    <source>
        <dbReference type="ARBA" id="ARBA00023242"/>
    </source>
</evidence>
<reference evidence="13 14" key="1">
    <citation type="submission" date="2024-09" db="EMBL/GenBank/DDBJ databases">
        <title>Chromosome-scale assembly of Riccia fluitans.</title>
        <authorList>
            <person name="Paukszto L."/>
            <person name="Sawicki J."/>
            <person name="Karawczyk K."/>
            <person name="Piernik-Szablinska J."/>
            <person name="Szczecinska M."/>
            <person name="Mazdziarz M."/>
        </authorList>
    </citation>
    <scope>NUCLEOTIDE SEQUENCE [LARGE SCALE GENOMIC DNA]</scope>
    <source>
        <strain evidence="13">Rf_01</strain>
        <tissue evidence="13">Aerial parts of the thallus</tissue>
    </source>
</reference>
<proteinExistence type="inferred from homology"/>
<dbReference type="SUPFAM" id="SSF46942">
    <property type="entry name" value="Elongation factor TFIIS domain 2"/>
    <property type="match status" value="1"/>
</dbReference>
<dbReference type="Pfam" id="PF01096">
    <property type="entry name" value="Zn_ribbon_TFIIS"/>
    <property type="match status" value="1"/>
</dbReference>
<name>A0ABD1Y254_9MARC</name>
<feature type="compositionally biased region" description="Polar residues" evidence="9">
    <location>
        <begin position="122"/>
        <end position="132"/>
    </location>
</feature>
<feature type="domain" description="TFIIS central" evidence="12">
    <location>
        <begin position="191"/>
        <end position="314"/>
    </location>
</feature>
<evidence type="ECO:0000256" key="9">
    <source>
        <dbReference type="SAM" id="MobiDB-lite"/>
    </source>
</evidence>
<evidence type="ECO:0000259" key="10">
    <source>
        <dbReference type="PROSITE" id="PS51133"/>
    </source>
</evidence>
<dbReference type="InterPro" id="IPR003617">
    <property type="entry name" value="TFIIS/CRSP70_N_sub"/>
</dbReference>
<comment type="subcellular location">
    <subcellularLocation>
        <location evidence="1 7 8">Nucleus</location>
    </subcellularLocation>
</comment>
<dbReference type="PROSITE" id="PS51319">
    <property type="entry name" value="TFIIS_N"/>
    <property type="match status" value="1"/>
</dbReference>
<dbReference type="GO" id="GO:0008270">
    <property type="term" value="F:zinc ion binding"/>
    <property type="evidence" value="ECO:0007669"/>
    <property type="project" value="UniProtKB-UniRule"/>
</dbReference>
<dbReference type="InterPro" id="IPR006289">
    <property type="entry name" value="TFSII"/>
</dbReference>
<dbReference type="SMART" id="SM00509">
    <property type="entry name" value="TFS2N"/>
    <property type="match status" value="1"/>
</dbReference>